<proteinExistence type="predicted"/>
<gene>
    <name evidence="1" type="ORF">AQUCO_10500016v1</name>
</gene>
<keyword evidence="2" id="KW-1185">Reference proteome</keyword>
<accession>A0A2G5C3M0</accession>
<dbReference type="Proteomes" id="UP000230069">
    <property type="component" value="Unassembled WGS sequence"/>
</dbReference>
<dbReference type="InParanoid" id="A0A2G5C3M0"/>
<dbReference type="AlphaFoldDB" id="A0A2G5C3M0"/>
<evidence type="ECO:0000313" key="2">
    <source>
        <dbReference type="Proteomes" id="UP000230069"/>
    </source>
</evidence>
<dbReference type="EMBL" id="KZ305121">
    <property type="protein sequence ID" value="PIA25882.1"/>
    <property type="molecule type" value="Genomic_DNA"/>
</dbReference>
<name>A0A2G5C3M0_AQUCA</name>
<reference evidence="1 2" key="1">
    <citation type="submission" date="2017-09" db="EMBL/GenBank/DDBJ databases">
        <title>WGS assembly of Aquilegia coerulea Goldsmith.</title>
        <authorList>
            <person name="Hodges S."/>
            <person name="Kramer E."/>
            <person name="Nordborg M."/>
            <person name="Tomkins J."/>
            <person name="Borevitz J."/>
            <person name="Derieg N."/>
            <person name="Yan J."/>
            <person name="Mihaltcheva S."/>
            <person name="Hayes R.D."/>
            <person name="Rokhsar D."/>
        </authorList>
    </citation>
    <scope>NUCLEOTIDE SEQUENCE [LARGE SCALE GENOMIC DNA]</scope>
    <source>
        <strain evidence="2">cv. Goldsmith</strain>
    </source>
</reference>
<organism evidence="1 2">
    <name type="scientific">Aquilegia coerulea</name>
    <name type="common">Rocky mountain columbine</name>
    <dbReference type="NCBI Taxonomy" id="218851"/>
    <lineage>
        <taxon>Eukaryota</taxon>
        <taxon>Viridiplantae</taxon>
        <taxon>Streptophyta</taxon>
        <taxon>Embryophyta</taxon>
        <taxon>Tracheophyta</taxon>
        <taxon>Spermatophyta</taxon>
        <taxon>Magnoliopsida</taxon>
        <taxon>Ranunculales</taxon>
        <taxon>Ranunculaceae</taxon>
        <taxon>Thalictroideae</taxon>
        <taxon>Aquilegia</taxon>
    </lineage>
</organism>
<protein>
    <submittedName>
        <fullName evidence="1">Uncharacterized protein</fullName>
    </submittedName>
</protein>
<sequence>MLGISRKAGHLRLGVGLGARFPATKMGQRSPLIRWGCFSKLFVYLLRSDGDVDVHRCSCFCCCPAGTQLSPSYFSILFRGIPPLQFLFFLFF</sequence>
<evidence type="ECO:0000313" key="1">
    <source>
        <dbReference type="EMBL" id="PIA25882.1"/>
    </source>
</evidence>